<proteinExistence type="predicted"/>
<gene>
    <name evidence="1" type="ORF">HPB49_000180</name>
</gene>
<sequence>MAQNGIPALGGFAVPPVAMPNEGVPAANINFGPPLFGFGQGFFNFGLGPLGMGRGNLQQPQGVGDNLTTLFAFARRNLKPTRGRNSQVGHNLRPPDWSKIDLPTCHKDLYREDFRTALRSTVEVEAYREANEIIVTGRSVPKPILHVDEAGFPDFVKKVVEARNAGSSPAALQAQCWPIALSGRDLVAVVDSPASEGKSLAYLVPAIVHLQHQPAVLHGGGPVVLVLTATREVAQNVRATVEELSERSGIRTAYVVSGFPKEPQRRQLEDGAEICIATPGRLVAFMEDCKVNLHRCTYLVLDEVDRMVAMGFRKQLCAIANNTRPDRQTLVWLSSRTLESHRLVEELAKDYVTVSVGTVTPEYKNRQIEHIVYFCEKADKEDELIALLKDILKEESDNAIVFVETKKTVEELTWSMRLQGWLAVGIHSSKTEREREWALNALRFGKARVLVATDMIATALHLDNVRFVVSYDCPSNPGEYSRRFEHAARLDGTGRKYTFLEPGDSARARELMWFLQDAKQAIPAQLRKVAKQVTRK</sequence>
<dbReference type="EMBL" id="CM023480">
    <property type="protein sequence ID" value="KAH7970150.1"/>
    <property type="molecule type" value="Genomic_DNA"/>
</dbReference>
<dbReference type="Proteomes" id="UP000821865">
    <property type="component" value="Chromosome 11"/>
</dbReference>
<evidence type="ECO:0000313" key="2">
    <source>
        <dbReference type="Proteomes" id="UP000821865"/>
    </source>
</evidence>
<protein>
    <submittedName>
        <fullName evidence="1">Uncharacterized protein</fullName>
    </submittedName>
</protein>
<reference evidence="1" key="1">
    <citation type="submission" date="2020-05" db="EMBL/GenBank/DDBJ databases">
        <title>Large-scale comparative analyses of tick genomes elucidate their genetic diversity and vector capacities.</title>
        <authorList>
            <person name="Jia N."/>
            <person name="Wang J."/>
            <person name="Shi W."/>
            <person name="Du L."/>
            <person name="Sun Y."/>
            <person name="Zhan W."/>
            <person name="Jiang J."/>
            <person name="Wang Q."/>
            <person name="Zhang B."/>
            <person name="Ji P."/>
            <person name="Sakyi L.B."/>
            <person name="Cui X."/>
            <person name="Yuan T."/>
            <person name="Jiang B."/>
            <person name="Yang W."/>
            <person name="Lam T.T.-Y."/>
            <person name="Chang Q."/>
            <person name="Ding S."/>
            <person name="Wang X."/>
            <person name="Zhu J."/>
            <person name="Ruan X."/>
            <person name="Zhao L."/>
            <person name="Wei J."/>
            <person name="Que T."/>
            <person name="Du C."/>
            <person name="Cheng J."/>
            <person name="Dai P."/>
            <person name="Han X."/>
            <person name="Huang E."/>
            <person name="Gao Y."/>
            <person name="Liu J."/>
            <person name="Shao H."/>
            <person name="Ye R."/>
            <person name="Li L."/>
            <person name="Wei W."/>
            <person name="Wang X."/>
            <person name="Wang C."/>
            <person name="Yang T."/>
            <person name="Huo Q."/>
            <person name="Li W."/>
            <person name="Guo W."/>
            <person name="Chen H."/>
            <person name="Zhou L."/>
            <person name="Ni X."/>
            <person name="Tian J."/>
            <person name="Zhou Y."/>
            <person name="Sheng Y."/>
            <person name="Liu T."/>
            <person name="Pan Y."/>
            <person name="Xia L."/>
            <person name="Li J."/>
            <person name="Zhao F."/>
            <person name="Cao W."/>
        </authorList>
    </citation>
    <scope>NUCLEOTIDE SEQUENCE</scope>
    <source>
        <strain evidence="1">Dsil-2018</strain>
    </source>
</reference>
<comment type="caution">
    <text evidence="1">The sequence shown here is derived from an EMBL/GenBank/DDBJ whole genome shotgun (WGS) entry which is preliminary data.</text>
</comment>
<accession>A0ACB8DHL8</accession>
<organism evidence="1 2">
    <name type="scientific">Dermacentor silvarum</name>
    <name type="common">Tick</name>
    <dbReference type="NCBI Taxonomy" id="543639"/>
    <lineage>
        <taxon>Eukaryota</taxon>
        <taxon>Metazoa</taxon>
        <taxon>Ecdysozoa</taxon>
        <taxon>Arthropoda</taxon>
        <taxon>Chelicerata</taxon>
        <taxon>Arachnida</taxon>
        <taxon>Acari</taxon>
        <taxon>Parasitiformes</taxon>
        <taxon>Ixodida</taxon>
        <taxon>Ixodoidea</taxon>
        <taxon>Ixodidae</taxon>
        <taxon>Rhipicephalinae</taxon>
        <taxon>Dermacentor</taxon>
    </lineage>
</organism>
<evidence type="ECO:0000313" key="1">
    <source>
        <dbReference type="EMBL" id="KAH7970150.1"/>
    </source>
</evidence>
<keyword evidence="2" id="KW-1185">Reference proteome</keyword>
<name>A0ACB8DHL8_DERSI</name>